<evidence type="ECO:0000313" key="3">
    <source>
        <dbReference type="Proteomes" id="UP001472677"/>
    </source>
</evidence>
<dbReference type="Proteomes" id="UP001472677">
    <property type="component" value="Unassembled WGS sequence"/>
</dbReference>
<organism evidence="2 3">
    <name type="scientific">Hibiscus sabdariffa</name>
    <name type="common">roselle</name>
    <dbReference type="NCBI Taxonomy" id="183260"/>
    <lineage>
        <taxon>Eukaryota</taxon>
        <taxon>Viridiplantae</taxon>
        <taxon>Streptophyta</taxon>
        <taxon>Embryophyta</taxon>
        <taxon>Tracheophyta</taxon>
        <taxon>Spermatophyta</taxon>
        <taxon>Magnoliopsida</taxon>
        <taxon>eudicotyledons</taxon>
        <taxon>Gunneridae</taxon>
        <taxon>Pentapetalae</taxon>
        <taxon>rosids</taxon>
        <taxon>malvids</taxon>
        <taxon>Malvales</taxon>
        <taxon>Malvaceae</taxon>
        <taxon>Malvoideae</taxon>
        <taxon>Hibiscus</taxon>
    </lineage>
</organism>
<comment type="caution">
    <text evidence="2">The sequence shown here is derived from an EMBL/GenBank/DDBJ whole genome shotgun (WGS) entry which is preliminary data.</text>
</comment>
<accession>A0ABR1ZCW2</accession>
<keyword evidence="3" id="KW-1185">Reference proteome</keyword>
<protein>
    <submittedName>
        <fullName evidence="2">Uncharacterized protein</fullName>
    </submittedName>
</protein>
<keyword evidence="1" id="KW-0472">Membrane</keyword>
<sequence length="118" mass="13193">MCQGLEGSAPTTAAFTRQYTFASLTKNKQGIQPAFASLCKAFLPSLTRCSPLKLGLGSLSFFHLGKMLRMLDFTVRLLLSSYKQSKKTLFNRRHSTVLGFLYAGLGYSFFFLAFLKDQ</sequence>
<feature type="transmembrane region" description="Helical" evidence="1">
    <location>
        <begin position="96"/>
        <end position="115"/>
    </location>
</feature>
<gene>
    <name evidence="2" type="ORF">V6N12_057786</name>
</gene>
<keyword evidence="1" id="KW-0812">Transmembrane</keyword>
<reference evidence="2 3" key="1">
    <citation type="journal article" date="2024" name="G3 (Bethesda)">
        <title>Genome assembly of Hibiscus sabdariffa L. provides insights into metabolisms of medicinal natural products.</title>
        <authorList>
            <person name="Kim T."/>
        </authorList>
    </citation>
    <scope>NUCLEOTIDE SEQUENCE [LARGE SCALE GENOMIC DNA]</scope>
    <source>
        <strain evidence="2">TK-2024</strain>
        <tissue evidence="2">Old leaves</tissue>
    </source>
</reference>
<evidence type="ECO:0000313" key="2">
    <source>
        <dbReference type="EMBL" id="KAK8478126.1"/>
    </source>
</evidence>
<name>A0ABR1ZCW2_9ROSI</name>
<dbReference type="EMBL" id="JBBPBM010002505">
    <property type="protein sequence ID" value="KAK8478126.1"/>
    <property type="molecule type" value="Genomic_DNA"/>
</dbReference>
<evidence type="ECO:0000256" key="1">
    <source>
        <dbReference type="SAM" id="Phobius"/>
    </source>
</evidence>
<proteinExistence type="predicted"/>
<keyword evidence="1" id="KW-1133">Transmembrane helix</keyword>